<dbReference type="SMART" id="SM00220">
    <property type="entry name" value="S_TKc"/>
    <property type="match status" value="1"/>
</dbReference>
<evidence type="ECO:0000256" key="4">
    <source>
        <dbReference type="ARBA" id="ARBA00022527"/>
    </source>
</evidence>
<accession>A0A3Q0GU60</accession>
<feature type="region of interest" description="Disordered" evidence="15">
    <location>
        <begin position="495"/>
        <end position="535"/>
    </location>
</feature>
<dbReference type="GO" id="GO:0046872">
    <property type="term" value="F:metal ion binding"/>
    <property type="evidence" value="ECO:0007669"/>
    <property type="project" value="UniProtKB-KW"/>
</dbReference>
<keyword evidence="17" id="KW-1185">Reference proteome</keyword>
<feature type="compositionally biased region" description="Basic and acidic residues" evidence="15">
    <location>
        <begin position="827"/>
        <end position="837"/>
    </location>
</feature>
<evidence type="ECO:0000256" key="10">
    <source>
        <dbReference type="ARBA" id="ARBA00022842"/>
    </source>
</evidence>
<organism evidence="17 18">
    <name type="scientific">Alligator sinensis</name>
    <name type="common">Chinese alligator</name>
    <dbReference type="NCBI Taxonomy" id="38654"/>
    <lineage>
        <taxon>Eukaryota</taxon>
        <taxon>Metazoa</taxon>
        <taxon>Chordata</taxon>
        <taxon>Craniata</taxon>
        <taxon>Vertebrata</taxon>
        <taxon>Euteleostomi</taxon>
        <taxon>Archelosauria</taxon>
        <taxon>Archosauria</taxon>
        <taxon>Crocodylia</taxon>
        <taxon>Alligatoridae</taxon>
        <taxon>Alligatorinae</taxon>
        <taxon>Alligator</taxon>
    </lineage>
</organism>
<dbReference type="PROSITE" id="PS00107">
    <property type="entry name" value="PROTEIN_KINASE_ATP"/>
    <property type="match status" value="1"/>
</dbReference>
<dbReference type="PROSITE" id="PS50011">
    <property type="entry name" value="PROTEIN_KINASE_DOM"/>
    <property type="match status" value="1"/>
</dbReference>
<comment type="catalytic activity">
    <reaction evidence="12">
        <text>L-seryl-[protein] + ATP = O-phospho-L-seryl-[protein] + ADP + H(+)</text>
        <dbReference type="Rhea" id="RHEA:17989"/>
        <dbReference type="Rhea" id="RHEA-COMP:9863"/>
        <dbReference type="Rhea" id="RHEA-COMP:11604"/>
        <dbReference type="ChEBI" id="CHEBI:15378"/>
        <dbReference type="ChEBI" id="CHEBI:29999"/>
        <dbReference type="ChEBI" id="CHEBI:30616"/>
        <dbReference type="ChEBI" id="CHEBI:83421"/>
        <dbReference type="ChEBI" id="CHEBI:456216"/>
        <dbReference type="EC" id="2.7.11.1"/>
    </reaction>
</comment>
<dbReference type="KEGG" id="asn:102388857"/>
<dbReference type="Gene3D" id="1.10.510.10">
    <property type="entry name" value="Transferase(Phosphotransferase) domain 1"/>
    <property type="match status" value="1"/>
</dbReference>
<evidence type="ECO:0000256" key="11">
    <source>
        <dbReference type="ARBA" id="ARBA00047899"/>
    </source>
</evidence>
<keyword evidence="4" id="KW-0723">Serine/threonine-protein kinase</keyword>
<evidence type="ECO:0000256" key="1">
    <source>
        <dbReference type="ARBA" id="ARBA00001946"/>
    </source>
</evidence>
<evidence type="ECO:0000256" key="14">
    <source>
        <dbReference type="SAM" id="Coils"/>
    </source>
</evidence>
<evidence type="ECO:0000313" key="18">
    <source>
        <dbReference type="RefSeq" id="XP_025062982.1"/>
    </source>
</evidence>
<evidence type="ECO:0000256" key="9">
    <source>
        <dbReference type="ARBA" id="ARBA00022840"/>
    </source>
</evidence>
<dbReference type="InterPro" id="IPR017441">
    <property type="entry name" value="Protein_kinase_ATP_BS"/>
</dbReference>
<name>A0A3Q0GU60_ALLSI</name>
<keyword evidence="8 18" id="KW-0418">Kinase</keyword>
<dbReference type="Proteomes" id="UP000189705">
    <property type="component" value="Unplaced"/>
</dbReference>
<dbReference type="AlphaFoldDB" id="A0A3Q0GU60"/>
<feature type="binding site" evidence="13">
    <location>
        <position position="43"/>
    </location>
    <ligand>
        <name>ATP</name>
        <dbReference type="ChEBI" id="CHEBI:30616"/>
    </ligand>
</feature>
<keyword evidence="9 13" id="KW-0067">ATP-binding</keyword>
<feature type="region of interest" description="Disordered" evidence="15">
    <location>
        <begin position="715"/>
        <end position="837"/>
    </location>
</feature>
<evidence type="ECO:0000256" key="3">
    <source>
        <dbReference type="ARBA" id="ARBA00012513"/>
    </source>
</evidence>
<feature type="compositionally biased region" description="Basic and acidic residues" evidence="15">
    <location>
        <begin position="781"/>
        <end position="802"/>
    </location>
</feature>
<protein>
    <recommendedName>
        <fullName evidence="3">non-specific serine/threonine protein kinase</fullName>
        <ecNumber evidence="3">2.7.11.1</ecNumber>
    </recommendedName>
</protein>
<evidence type="ECO:0000256" key="2">
    <source>
        <dbReference type="ARBA" id="ARBA00010886"/>
    </source>
</evidence>
<dbReference type="Pfam" id="PF00069">
    <property type="entry name" value="Pkinase"/>
    <property type="match status" value="1"/>
</dbReference>
<evidence type="ECO:0000256" key="7">
    <source>
        <dbReference type="ARBA" id="ARBA00022741"/>
    </source>
</evidence>
<evidence type="ECO:0000256" key="6">
    <source>
        <dbReference type="ARBA" id="ARBA00022723"/>
    </source>
</evidence>
<keyword evidence="7 13" id="KW-0547">Nucleotide-binding</keyword>
<feature type="compositionally biased region" description="Acidic residues" evidence="15">
    <location>
        <begin position="751"/>
        <end position="765"/>
    </location>
</feature>
<evidence type="ECO:0000256" key="12">
    <source>
        <dbReference type="ARBA" id="ARBA00048679"/>
    </source>
</evidence>
<keyword evidence="5" id="KW-0808">Transferase</keyword>
<evidence type="ECO:0000256" key="5">
    <source>
        <dbReference type="ARBA" id="ARBA00022679"/>
    </source>
</evidence>
<dbReference type="InterPro" id="IPR000719">
    <property type="entry name" value="Prot_kinase_dom"/>
</dbReference>
<reference evidence="18" key="1">
    <citation type="submission" date="2025-08" db="UniProtKB">
        <authorList>
            <consortium name="RefSeq"/>
        </authorList>
    </citation>
    <scope>IDENTIFICATION</scope>
</reference>
<dbReference type="EC" id="2.7.11.1" evidence="3"/>
<gene>
    <name evidence="18" type="primary">LOC102388857</name>
</gene>
<comment type="cofactor">
    <cofactor evidence="1">
        <name>Mg(2+)</name>
        <dbReference type="ChEBI" id="CHEBI:18420"/>
    </cofactor>
</comment>
<dbReference type="InterPro" id="IPR008271">
    <property type="entry name" value="Ser/Thr_kinase_AS"/>
</dbReference>
<dbReference type="SUPFAM" id="SSF56112">
    <property type="entry name" value="Protein kinase-like (PK-like)"/>
    <property type="match status" value="1"/>
</dbReference>
<evidence type="ECO:0000313" key="17">
    <source>
        <dbReference type="Proteomes" id="UP000189705"/>
    </source>
</evidence>
<dbReference type="Gene3D" id="3.30.200.20">
    <property type="entry name" value="Phosphorylase Kinase, domain 1"/>
    <property type="match status" value="1"/>
</dbReference>
<dbReference type="InterPro" id="IPR051131">
    <property type="entry name" value="NEK_Ser/Thr_kinase_NIMA"/>
</dbReference>
<proteinExistence type="inferred from homology"/>
<dbReference type="InterPro" id="IPR011009">
    <property type="entry name" value="Kinase-like_dom_sf"/>
</dbReference>
<dbReference type="GO" id="GO:0004674">
    <property type="term" value="F:protein serine/threonine kinase activity"/>
    <property type="evidence" value="ECO:0007669"/>
    <property type="project" value="UniProtKB-KW"/>
</dbReference>
<dbReference type="GeneID" id="102388857"/>
<comment type="similarity">
    <text evidence="2">Belongs to the protein kinase superfamily. NEK Ser/Thr protein kinase family. NIMA subfamily.</text>
</comment>
<evidence type="ECO:0000259" key="16">
    <source>
        <dbReference type="PROSITE" id="PS50011"/>
    </source>
</evidence>
<dbReference type="PANTHER" id="PTHR44899">
    <property type="entry name" value="CAMK FAMILY PROTEIN KINASE"/>
    <property type="match status" value="1"/>
</dbReference>
<dbReference type="InParanoid" id="A0A3Q0GU60"/>
<keyword evidence="14" id="KW-0175">Coiled coil</keyword>
<dbReference type="RefSeq" id="XP_025062982.1">
    <property type="nucleotide sequence ID" value="XM_025207197.1"/>
</dbReference>
<dbReference type="PROSITE" id="PS00108">
    <property type="entry name" value="PROTEIN_KINASE_ST"/>
    <property type="match status" value="1"/>
</dbReference>
<feature type="domain" description="Protein kinase" evidence="16">
    <location>
        <begin position="4"/>
        <end position="259"/>
    </location>
</feature>
<evidence type="ECO:0000256" key="13">
    <source>
        <dbReference type="PROSITE-ProRule" id="PRU10141"/>
    </source>
</evidence>
<dbReference type="FunFam" id="1.10.510.10:FF:000172">
    <property type="entry name" value="serine/threonine-protein kinase Nek1 isoform X1"/>
    <property type="match status" value="1"/>
</dbReference>
<feature type="coiled-coil region" evidence="14">
    <location>
        <begin position="446"/>
        <end position="495"/>
    </location>
</feature>
<dbReference type="STRING" id="38654.A0A3Q0GU60"/>
<keyword evidence="10" id="KW-0460">Magnesium</keyword>
<evidence type="ECO:0000256" key="8">
    <source>
        <dbReference type="ARBA" id="ARBA00022777"/>
    </source>
</evidence>
<comment type="catalytic activity">
    <reaction evidence="11">
        <text>L-threonyl-[protein] + ATP = O-phospho-L-threonyl-[protein] + ADP + H(+)</text>
        <dbReference type="Rhea" id="RHEA:46608"/>
        <dbReference type="Rhea" id="RHEA-COMP:11060"/>
        <dbReference type="Rhea" id="RHEA-COMP:11605"/>
        <dbReference type="ChEBI" id="CHEBI:15378"/>
        <dbReference type="ChEBI" id="CHEBI:30013"/>
        <dbReference type="ChEBI" id="CHEBI:30616"/>
        <dbReference type="ChEBI" id="CHEBI:61977"/>
        <dbReference type="ChEBI" id="CHEBI:456216"/>
        <dbReference type="EC" id="2.7.11.1"/>
    </reaction>
</comment>
<dbReference type="GO" id="GO:0005524">
    <property type="term" value="F:ATP binding"/>
    <property type="evidence" value="ECO:0007669"/>
    <property type="project" value="UniProtKB-UniRule"/>
</dbReference>
<sequence length="837" mass="96648">MDKYEIIKMIGEGAFGKVFLAKGEVDNQKCVIKVISLTKMPMKEKEASQKEVILLAKMKHPNIVTFYSSFQERSNLYIIMEYCDGGDLMNRINLQRGVLFDEDQILSWFVQVSLGLKHIHDRKVLHRDVKAQNIFLSNNGMIAKLGDFGIARMLNNTMELARTCVGTPYYLSPEICENRPYNNKTDIWSLGCVLYELCTLKHPFEGKNIHQLVLKICQGCFIPVSPKYSYDLRILISQLFKISPIDRPSVNSILKKPFLGKLIVRYLPPEIIQEEFSHTVIHRKRPLVAQPVSKLVQAPKLQKVRVEEHLSPRSKVAALAKKQELSHRNEWKPPLRVQQPLIQQWSPRFKMAERPEGARVHGRYSHYYDKLDNLQQEAYVQDDFSHFSQRVEAYYKVKGQIPPPLPPPEWVGEYLQRRLEAQQYKMKVEKQLGLRPSSADIHYNQIQKQERKQECLKDHQQDLARKNKLKEQEYLQQLQKIRQQYHNDVKELQCRAGAPQENQKIQDKTYLVKEGKAGSQSDSKETPARREEPVQDLEQNLKQIRLQNWQERRVLEKKHKTKGGVKFEINLDACVPEEDTMQEEEPDKLNETLTFDDSENLKEKLVNVYEDHTDRALEELCCQETDADVVDNFLENRKQWQAEVPQTLLNFLADADVTSVCPTMDGDELAGQIIVMPEETPESRKQWNQEAPGTLLNILAAAELSEDSFIRTEGEFERPLTSWLPKEDKEDDSETGSSIDVDEDRLQPRSDDDDTNFEESEDELREELVESLEKVVTSPAEEVKEVPVHSTNEDKPEEKESLASETPGSSDEVLDNYPDPSTATVYNKEDGDKAGIS</sequence>
<keyword evidence="6" id="KW-0479">Metal-binding</keyword>
<dbReference type="PANTHER" id="PTHR44899:SF1">
    <property type="entry name" value="SERINE_THREONINE-PROTEIN KINASE NEK5"/>
    <property type="match status" value="1"/>
</dbReference>
<feature type="compositionally biased region" description="Basic and acidic residues" evidence="15">
    <location>
        <begin position="504"/>
        <end position="533"/>
    </location>
</feature>
<evidence type="ECO:0000256" key="15">
    <source>
        <dbReference type="SAM" id="MobiDB-lite"/>
    </source>
</evidence>
<dbReference type="FunFam" id="3.30.200.20:FF:000097">
    <property type="entry name" value="Probable serine/threonine-protein kinase nek1"/>
    <property type="match status" value="1"/>
</dbReference>